<reference evidence="2 3" key="1">
    <citation type="submission" date="2021-06" db="EMBL/GenBank/DDBJ databases">
        <authorList>
            <person name="Kallberg Y."/>
            <person name="Tangrot J."/>
            <person name="Rosling A."/>
        </authorList>
    </citation>
    <scope>NUCLEOTIDE SEQUENCE [LARGE SCALE GENOMIC DNA]</scope>
    <source>
        <strain evidence="2 3">120-4 pot B 10/14</strain>
    </source>
</reference>
<comment type="caution">
    <text evidence="2">The sequence shown here is derived from an EMBL/GenBank/DDBJ whole genome shotgun (WGS) entry which is preliminary data.</text>
</comment>
<dbReference type="EMBL" id="CAJVQB010010824">
    <property type="protein sequence ID" value="CAG8743161.1"/>
    <property type="molecule type" value="Genomic_DNA"/>
</dbReference>
<accession>A0ABN7V8T4</accession>
<keyword evidence="3" id="KW-1185">Reference proteome</keyword>
<protein>
    <submittedName>
        <fullName evidence="2">17068_t:CDS:1</fullName>
    </submittedName>
</protein>
<evidence type="ECO:0000256" key="1">
    <source>
        <dbReference type="SAM" id="Phobius"/>
    </source>
</evidence>
<evidence type="ECO:0000313" key="2">
    <source>
        <dbReference type="EMBL" id="CAG8743161.1"/>
    </source>
</evidence>
<sequence length="141" mass="16292">MSILLVKVIVFATIIIIFYLSYFYLNVNVKNIDDGFYNESITVPPLQLNGCKRPKQGYIVRNDLLEKNCGDIKNIMVENCLKYLDNNEDDYMISFPTTADVSPPPPCNRDHSPMLFHVFWKGQITDKIALMMKSFLYSQPL</sequence>
<keyword evidence="1" id="KW-1133">Transmembrane helix</keyword>
<feature type="non-terminal residue" evidence="2">
    <location>
        <position position="141"/>
    </location>
</feature>
<feature type="non-terminal residue" evidence="2">
    <location>
        <position position="1"/>
    </location>
</feature>
<name>A0ABN7V8T4_GIGMA</name>
<keyword evidence="1" id="KW-0812">Transmembrane</keyword>
<feature type="transmembrane region" description="Helical" evidence="1">
    <location>
        <begin position="6"/>
        <end position="25"/>
    </location>
</feature>
<gene>
    <name evidence="2" type="ORF">GMARGA_LOCUS15601</name>
</gene>
<evidence type="ECO:0000313" key="3">
    <source>
        <dbReference type="Proteomes" id="UP000789901"/>
    </source>
</evidence>
<organism evidence="2 3">
    <name type="scientific">Gigaspora margarita</name>
    <dbReference type="NCBI Taxonomy" id="4874"/>
    <lineage>
        <taxon>Eukaryota</taxon>
        <taxon>Fungi</taxon>
        <taxon>Fungi incertae sedis</taxon>
        <taxon>Mucoromycota</taxon>
        <taxon>Glomeromycotina</taxon>
        <taxon>Glomeromycetes</taxon>
        <taxon>Diversisporales</taxon>
        <taxon>Gigasporaceae</taxon>
        <taxon>Gigaspora</taxon>
    </lineage>
</organism>
<keyword evidence="1" id="KW-0472">Membrane</keyword>
<dbReference type="Proteomes" id="UP000789901">
    <property type="component" value="Unassembled WGS sequence"/>
</dbReference>
<proteinExistence type="predicted"/>